<organism evidence="3 4">
    <name type="scientific">Sorghum bicolor</name>
    <name type="common">Sorghum</name>
    <name type="synonym">Sorghum vulgare</name>
    <dbReference type="NCBI Taxonomy" id="4558"/>
    <lineage>
        <taxon>Eukaryota</taxon>
        <taxon>Viridiplantae</taxon>
        <taxon>Streptophyta</taxon>
        <taxon>Embryophyta</taxon>
        <taxon>Tracheophyta</taxon>
        <taxon>Spermatophyta</taxon>
        <taxon>Magnoliopsida</taxon>
        <taxon>Liliopsida</taxon>
        <taxon>Poales</taxon>
        <taxon>Poaceae</taxon>
        <taxon>PACMAD clade</taxon>
        <taxon>Panicoideae</taxon>
        <taxon>Andropogonodae</taxon>
        <taxon>Andropogoneae</taxon>
        <taxon>Sorghinae</taxon>
        <taxon>Sorghum</taxon>
    </lineage>
</organism>
<dbReference type="Gramene" id="KXG28833">
    <property type="protein sequence ID" value="KXG28833"/>
    <property type="gene ID" value="SORBI_3005G208200"/>
</dbReference>
<keyword evidence="4" id="KW-1185">Reference proteome</keyword>
<reference evidence="4" key="2">
    <citation type="journal article" date="2018" name="Plant J.">
        <title>The Sorghum bicolor reference genome: improved assembly, gene annotations, a transcriptome atlas, and signatures of genome organization.</title>
        <authorList>
            <person name="McCormick R.F."/>
            <person name="Truong S.K."/>
            <person name="Sreedasyam A."/>
            <person name="Jenkins J."/>
            <person name="Shu S."/>
            <person name="Sims D."/>
            <person name="Kennedy M."/>
            <person name="Amirebrahimi M."/>
            <person name="Weers B.D."/>
            <person name="McKinley B."/>
            <person name="Mattison A."/>
            <person name="Morishige D.T."/>
            <person name="Grimwood J."/>
            <person name="Schmutz J."/>
            <person name="Mullet J.E."/>
        </authorList>
    </citation>
    <scope>NUCLEOTIDE SEQUENCE [LARGE SCALE GENOMIC DNA]</scope>
    <source>
        <strain evidence="4">cv. BTx623</strain>
    </source>
</reference>
<gene>
    <name evidence="3" type="ORF">SORBI_3005G208200</name>
</gene>
<dbReference type="EMBL" id="CM000764">
    <property type="protein sequence ID" value="KXG28833.1"/>
    <property type="molecule type" value="Genomic_DNA"/>
</dbReference>
<evidence type="ECO:0000256" key="1">
    <source>
        <dbReference type="SAM" id="MobiDB-lite"/>
    </source>
</evidence>
<evidence type="ECO:0000313" key="3">
    <source>
        <dbReference type="EMBL" id="KXG28833.1"/>
    </source>
</evidence>
<keyword evidence="2" id="KW-0472">Membrane</keyword>
<feature type="transmembrane region" description="Helical" evidence="2">
    <location>
        <begin position="114"/>
        <end position="137"/>
    </location>
</feature>
<proteinExistence type="predicted"/>
<feature type="compositionally biased region" description="Pro residues" evidence="1">
    <location>
        <begin position="23"/>
        <end position="36"/>
    </location>
</feature>
<dbReference type="AlphaFoldDB" id="A0A1B6PTT5"/>
<dbReference type="Proteomes" id="UP000000768">
    <property type="component" value="Chromosome 5"/>
</dbReference>
<keyword evidence="2" id="KW-1133">Transmembrane helix</keyword>
<evidence type="ECO:0000256" key="2">
    <source>
        <dbReference type="SAM" id="Phobius"/>
    </source>
</evidence>
<feature type="compositionally biased region" description="Low complexity" evidence="1">
    <location>
        <begin position="11"/>
        <end position="22"/>
    </location>
</feature>
<evidence type="ECO:0000313" key="4">
    <source>
        <dbReference type="Proteomes" id="UP000000768"/>
    </source>
</evidence>
<feature type="region of interest" description="Disordered" evidence="1">
    <location>
        <begin position="1"/>
        <end position="36"/>
    </location>
</feature>
<name>A0A1B6PTT5_SORBI</name>
<protein>
    <submittedName>
        <fullName evidence="3">Uncharacterized protein</fullName>
    </submittedName>
</protein>
<dbReference type="InParanoid" id="A0A1B6PTT5"/>
<feature type="compositionally biased region" description="Gly residues" evidence="1">
    <location>
        <begin position="1"/>
        <end position="10"/>
    </location>
</feature>
<sequence>MPSRCGGGRRGQVVRSARGGTPVPLPPPPPPSRPLPPTCLPPGTASFLRFMPSLLTETLALVPYTGDHACECLLPRQQQPQRFSSTLESAIEDCLALRHTAIVLLLRSLLIFRLALRHTAIVLFLSSLLIFTLILLYRNFAMCSIAVGVGAGCLLPVQVHL</sequence>
<reference evidence="3 4" key="1">
    <citation type="journal article" date="2009" name="Nature">
        <title>The Sorghum bicolor genome and the diversification of grasses.</title>
        <authorList>
            <person name="Paterson A.H."/>
            <person name="Bowers J.E."/>
            <person name="Bruggmann R."/>
            <person name="Dubchak I."/>
            <person name="Grimwood J."/>
            <person name="Gundlach H."/>
            <person name="Haberer G."/>
            <person name="Hellsten U."/>
            <person name="Mitros T."/>
            <person name="Poliakov A."/>
            <person name="Schmutz J."/>
            <person name="Spannagl M."/>
            <person name="Tang H."/>
            <person name="Wang X."/>
            <person name="Wicker T."/>
            <person name="Bharti A.K."/>
            <person name="Chapman J."/>
            <person name="Feltus F.A."/>
            <person name="Gowik U."/>
            <person name="Grigoriev I.V."/>
            <person name="Lyons E."/>
            <person name="Maher C.A."/>
            <person name="Martis M."/>
            <person name="Narechania A."/>
            <person name="Otillar R.P."/>
            <person name="Penning B.W."/>
            <person name="Salamov A.A."/>
            <person name="Wang Y."/>
            <person name="Zhang L."/>
            <person name="Carpita N.C."/>
            <person name="Freeling M."/>
            <person name="Gingle A.R."/>
            <person name="Hash C.T."/>
            <person name="Keller B."/>
            <person name="Klein P."/>
            <person name="Kresovich S."/>
            <person name="McCann M.C."/>
            <person name="Ming R."/>
            <person name="Peterson D.G."/>
            <person name="Mehboob-ur-Rahman"/>
            <person name="Ware D."/>
            <person name="Westhoff P."/>
            <person name="Mayer K.F."/>
            <person name="Messing J."/>
            <person name="Rokhsar D.S."/>
        </authorList>
    </citation>
    <scope>NUCLEOTIDE SEQUENCE [LARGE SCALE GENOMIC DNA]</scope>
    <source>
        <strain evidence="4">cv. BTx623</strain>
    </source>
</reference>
<accession>A0A1B6PTT5</accession>
<keyword evidence="2" id="KW-0812">Transmembrane</keyword>